<evidence type="ECO:0000259" key="4">
    <source>
        <dbReference type="PROSITE" id="PS50097"/>
    </source>
</evidence>
<dbReference type="InterPro" id="IPR011705">
    <property type="entry name" value="BACK"/>
</dbReference>
<comment type="subcellular location">
    <subcellularLocation>
        <location evidence="1">Cytoplasm</location>
    </subcellularLocation>
</comment>
<feature type="domain" description="BTB" evidence="4">
    <location>
        <begin position="162"/>
        <end position="235"/>
    </location>
</feature>
<dbReference type="OrthoDB" id="636773at2759"/>
<evidence type="ECO:0000313" key="6">
    <source>
        <dbReference type="Proteomes" id="UP000594262"/>
    </source>
</evidence>
<dbReference type="GeneID" id="136822829"/>
<reference evidence="5" key="1">
    <citation type="submission" date="2021-01" db="UniProtKB">
        <authorList>
            <consortium name="EnsemblMetazoa"/>
        </authorList>
    </citation>
    <scope>IDENTIFICATION</scope>
</reference>
<dbReference type="PANTHER" id="PTHR45774">
    <property type="entry name" value="BTB/POZ DOMAIN-CONTAINING"/>
    <property type="match status" value="1"/>
</dbReference>
<dbReference type="PANTHER" id="PTHR45774:SF3">
    <property type="entry name" value="BTB (POZ) DOMAIN-CONTAINING 2B-RELATED"/>
    <property type="match status" value="1"/>
</dbReference>
<dbReference type="InterPro" id="IPR038648">
    <property type="entry name" value="PHR_sf"/>
</dbReference>
<dbReference type="SMART" id="SM00875">
    <property type="entry name" value="BACK"/>
    <property type="match status" value="1"/>
</dbReference>
<dbReference type="Pfam" id="PF00651">
    <property type="entry name" value="BTB"/>
    <property type="match status" value="1"/>
</dbReference>
<dbReference type="FunFam" id="1.25.40.420:FF:000004">
    <property type="entry name" value="BTB/POZ domain-containing protein 2"/>
    <property type="match status" value="1"/>
</dbReference>
<dbReference type="SUPFAM" id="SSF54695">
    <property type="entry name" value="POZ domain"/>
    <property type="match status" value="1"/>
</dbReference>
<organism evidence="5 6">
    <name type="scientific">Clytia hemisphaerica</name>
    <dbReference type="NCBI Taxonomy" id="252671"/>
    <lineage>
        <taxon>Eukaryota</taxon>
        <taxon>Metazoa</taxon>
        <taxon>Cnidaria</taxon>
        <taxon>Hydrozoa</taxon>
        <taxon>Hydroidolina</taxon>
        <taxon>Leptothecata</taxon>
        <taxon>Obeliida</taxon>
        <taxon>Clytiidae</taxon>
        <taxon>Clytia</taxon>
    </lineage>
</organism>
<name>A0A7M5U3X1_9CNID</name>
<dbReference type="Proteomes" id="UP000594262">
    <property type="component" value="Unplaced"/>
</dbReference>
<proteinExistence type="predicted"/>
<dbReference type="Gene3D" id="2.60.120.820">
    <property type="entry name" value="PHR domain"/>
    <property type="match status" value="1"/>
</dbReference>
<evidence type="ECO:0000313" key="5">
    <source>
        <dbReference type="EnsemblMetazoa" id="CLYHEMP005943.1"/>
    </source>
</evidence>
<feature type="region of interest" description="Disordered" evidence="3">
    <location>
        <begin position="61"/>
        <end position="107"/>
    </location>
</feature>
<dbReference type="AlphaFoldDB" id="A0A7M5U3X1"/>
<dbReference type="GO" id="GO:0022008">
    <property type="term" value="P:neurogenesis"/>
    <property type="evidence" value="ECO:0007669"/>
    <property type="project" value="TreeGrafter"/>
</dbReference>
<evidence type="ECO:0000256" key="1">
    <source>
        <dbReference type="ARBA" id="ARBA00004496"/>
    </source>
</evidence>
<keyword evidence="6" id="KW-1185">Reference proteome</keyword>
<dbReference type="InterPro" id="IPR012983">
    <property type="entry name" value="PHR"/>
</dbReference>
<dbReference type="SMART" id="SM00225">
    <property type="entry name" value="BTB"/>
    <property type="match status" value="1"/>
</dbReference>
<feature type="region of interest" description="Disordered" evidence="3">
    <location>
        <begin position="1"/>
        <end position="38"/>
    </location>
</feature>
<accession>A0A7M5U3X1</accession>
<keyword evidence="2" id="KW-0963">Cytoplasm</keyword>
<protein>
    <recommendedName>
        <fullName evidence="4">BTB domain-containing protein</fullName>
    </recommendedName>
</protein>
<dbReference type="Gene3D" id="1.25.40.420">
    <property type="match status" value="1"/>
</dbReference>
<dbReference type="InterPro" id="IPR000210">
    <property type="entry name" value="BTB/POZ_dom"/>
</dbReference>
<dbReference type="InterPro" id="IPR011333">
    <property type="entry name" value="SKP1/BTB/POZ_sf"/>
</dbReference>
<dbReference type="Pfam" id="PF08005">
    <property type="entry name" value="PHR"/>
    <property type="match status" value="1"/>
</dbReference>
<evidence type="ECO:0000256" key="2">
    <source>
        <dbReference type="ARBA" id="ARBA00022490"/>
    </source>
</evidence>
<sequence>MSGESQPYRNRRTGHGNNANSELGPNQVHHGGARARNVNQAVGQVAGDLLELDLNGRRDSAAISNGRRDSVNEPFAPLNPRNYQNLPELDNNPVIPQIPQGSPPPNPLNPPVNNVPVREHQAVATSAEQQHIMSLSNTQNWQSLHPTVRDRIRFLFNNEILSDVCFILGNGTSEIQRIPAHKFILSIGSVVFNAMFNGGFATGSICHEVEIPDIEPTSFLSLLKFLYTDEVLIGPDTVMSILYGAKKYAVPTLEQKCVDFLKRNLGPDNAFTLLSQARLFDEPQLTDLCLTCIDKSTVDSFDAEGFTDIDVDTLKSVLQRDSLSARESQLFEAVVRWADHECRRKDIANSPVNKRSVLTDALYLIRFPLMTLEEFANKVAQSGILTDTELVNLFLHFTVNPKPSTKFPDRPRRCLAGKEKSVVRFLKTEARWGYSGTSDRIKFSVNRRIFVVGLGLYGSINVPTDYEVNIQIINSDSGKVIGTNDTAFSCDGTESLNRVMFKEPIEIAPFVGYTACGTLRGPDSFYGTKGLKKVVIELPDREKVEFKFSYAAGNNNGTSVDDGQVPEIIFYT</sequence>
<dbReference type="PROSITE" id="PS50097">
    <property type="entry name" value="BTB"/>
    <property type="match status" value="1"/>
</dbReference>
<dbReference type="FunFam" id="2.60.120.820:FF:000004">
    <property type="entry name" value="BTB/POZ domain-containing protein 2"/>
    <property type="match status" value="1"/>
</dbReference>
<dbReference type="RefSeq" id="XP_066935241.1">
    <property type="nucleotide sequence ID" value="XM_067079140.1"/>
</dbReference>
<dbReference type="EnsemblMetazoa" id="CLYHEMT005943.1">
    <property type="protein sequence ID" value="CLYHEMP005943.1"/>
    <property type="gene ID" value="CLYHEMG005943"/>
</dbReference>
<dbReference type="Pfam" id="PF07707">
    <property type="entry name" value="BACK"/>
    <property type="match status" value="1"/>
</dbReference>
<feature type="compositionally biased region" description="Basic and acidic residues" evidence="3">
    <location>
        <begin position="61"/>
        <end position="71"/>
    </location>
</feature>
<dbReference type="GO" id="GO:0005829">
    <property type="term" value="C:cytosol"/>
    <property type="evidence" value="ECO:0007669"/>
    <property type="project" value="TreeGrafter"/>
</dbReference>
<evidence type="ECO:0000256" key="3">
    <source>
        <dbReference type="SAM" id="MobiDB-lite"/>
    </source>
</evidence>
<dbReference type="Gene3D" id="3.30.710.10">
    <property type="entry name" value="Potassium Channel Kv1.1, Chain A"/>
    <property type="match status" value="1"/>
</dbReference>
<feature type="compositionally biased region" description="Polar residues" evidence="3">
    <location>
        <begin position="15"/>
        <end position="24"/>
    </location>
</feature>